<evidence type="ECO:0000256" key="2">
    <source>
        <dbReference type="SAM" id="SignalP"/>
    </source>
</evidence>
<name>A0ABP0RJW2_9DINO</name>
<feature type="compositionally biased region" description="Polar residues" evidence="1">
    <location>
        <begin position="105"/>
        <end position="116"/>
    </location>
</feature>
<accession>A0ABP0RJW2</accession>
<protein>
    <submittedName>
        <fullName evidence="3">Uncharacterized protein</fullName>
    </submittedName>
</protein>
<feature type="signal peptide" evidence="2">
    <location>
        <begin position="1"/>
        <end position="17"/>
    </location>
</feature>
<sequence>MALSILGFLVLLVVGQADEILQVPLGVKTPTSVHSINSTDGISSAWSNFVHCKCGFSCAKELGSWYIFSVGQSCSCDACPDANTTAMLRGTNRGALLGTSSLKKQSQDAQPVPEQQTSEKQENPPTVEREMTWDSAHMPGTNLLYCACGKFCLDARVTTFTWTTYACARFSCQPGPC</sequence>
<evidence type="ECO:0000256" key="1">
    <source>
        <dbReference type="SAM" id="MobiDB-lite"/>
    </source>
</evidence>
<dbReference type="Proteomes" id="UP001642484">
    <property type="component" value="Unassembled WGS sequence"/>
</dbReference>
<evidence type="ECO:0000313" key="3">
    <source>
        <dbReference type="EMBL" id="CAK9100399.1"/>
    </source>
</evidence>
<evidence type="ECO:0000313" key="4">
    <source>
        <dbReference type="Proteomes" id="UP001642484"/>
    </source>
</evidence>
<gene>
    <name evidence="3" type="ORF">CCMP2556_LOCUS47438</name>
</gene>
<dbReference type="EMBL" id="CAXAMN010026062">
    <property type="protein sequence ID" value="CAK9100399.1"/>
    <property type="molecule type" value="Genomic_DNA"/>
</dbReference>
<comment type="caution">
    <text evidence="3">The sequence shown here is derived from an EMBL/GenBank/DDBJ whole genome shotgun (WGS) entry which is preliminary data.</text>
</comment>
<feature type="chain" id="PRO_5046534007" evidence="2">
    <location>
        <begin position="18"/>
        <end position="177"/>
    </location>
</feature>
<organism evidence="3 4">
    <name type="scientific">Durusdinium trenchii</name>
    <dbReference type="NCBI Taxonomy" id="1381693"/>
    <lineage>
        <taxon>Eukaryota</taxon>
        <taxon>Sar</taxon>
        <taxon>Alveolata</taxon>
        <taxon>Dinophyceae</taxon>
        <taxon>Suessiales</taxon>
        <taxon>Symbiodiniaceae</taxon>
        <taxon>Durusdinium</taxon>
    </lineage>
</organism>
<proteinExistence type="predicted"/>
<feature type="region of interest" description="Disordered" evidence="1">
    <location>
        <begin position="105"/>
        <end position="128"/>
    </location>
</feature>
<reference evidence="3 4" key="1">
    <citation type="submission" date="2024-02" db="EMBL/GenBank/DDBJ databases">
        <authorList>
            <person name="Chen Y."/>
            <person name="Shah S."/>
            <person name="Dougan E. K."/>
            <person name="Thang M."/>
            <person name="Chan C."/>
        </authorList>
    </citation>
    <scope>NUCLEOTIDE SEQUENCE [LARGE SCALE GENOMIC DNA]</scope>
</reference>
<keyword evidence="2" id="KW-0732">Signal</keyword>
<feature type="compositionally biased region" description="Basic and acidic residues" evidence="1">
    <location>
        <begin position="117"/>
        <end position="128"/>
    </location>
</feature>
<keyword evidence="4" id="KW-1185">Reference proteome</keyword>